<dbReference type="AlphaFoldDB" id="A0A1H6TFH8"/>
<dbReference type="PROSITE" id="PS51257">
    <property type="entry name" value="PROKAR_LIPOPROTEIN"/>
    <property type="match status" value="1"/>
</dbReference>
<keyword evidence="3" id="KW-1185">Reference proteome</keyword>
<evidence type="ECO:0000313" key="3">
    <source>
        <dbReference type="Proteomes" id="UP000199532"/>
    </source>
</evidence>
<feature type="region of interest" description="Disordered" evidence="1">
    <location>
        <begin position="454"/>
        <end position="478"/>
    </location>
</feature>
<organism evidence="2 3">
    <name type="scientific">Dyadobacter koreensis</name>
    <dbReference type="NCBI Taxonomy" id="408657"/>
    <lineage>
        <taxon>Bacteria</taxon>
        <taxon>Pseudomonadati</taxon>
        <taxon>Bacteroidota</taxon>
        <taxon>Cytophagia</taxon>
        <taxon>Cytophagales</taxon>
        <taxon>Spirosomataceae</taxon>
        <taxon>Dyadobacter</taxon>
    </lineage>
</organism>
<dbReference type="RefSeq" id="WP_090335212.1">
    <property type="nucleotide sequence ID" value="NZ_FNXY01000003.1"/>
</dbReference>
<dbReference type="InterPro" id="IPR041662">
    <property type="entry name" value="SusD-like_2"/>
</dbReference>
<dbReference type="Proteomes" id="UP000199532">
    <property type="component" value="Unassembled WGS sequence"/>
</dbReference>
<dbReference type="EMBL" id="FNXY01000003">
    <property type="protein sequence ID" value="SEI78778.1"/>
    <property type="molecule type" value="Genomic_DNA"/>
</dbReference>
<dbReference type="InterPro" id="IPR011990">
    <property type="entry name" value="TPR-like_helical_dom_sf"/>
</dbReference>
<name>A0A1H6TFH8_9BACT</name>
<evidence type="ECO:0000313" key="2">
    <source>
        <dbReference type="EMBL" id="SEI78778.1"/>
    </source>
</evidence>
<dbReference type="STRING" id="408657.SAMN04487995_2217"/>
<dbReference type="Pfam" id="PF12771">
    <property type="entry name" value="SusD-like_2"/>
    <property type="match status" value="1"/>
</dbReference>
<protein>
    <submittedName>
        <fullName evidence="2">Starch-binding associating with outer membrane</fullName>
    </submittedName>
</protein>
<accession>A0A1H6TFH8</accession>
<sequence>MNRIRKIYILFAGLLPVFFGCDNYLDVNVDPTLKPDATVQELLPTAQFYSSEASYQQAYFACQYAQQISSNLGTNGTDTYAESENPTGWSNLYLYVIPQLNTIIRKGQAEDISGYVGIAKTLLAYNIGLATVNWENVPFSKADQEPKDFQPSYDTQQEIYTTIQRLLDEGIVELAKNSGMKPGTDDLIYGGDLTKWTKLAYSLKARYLLHLSNKNPKQTAENVLAAVQKGMTGNSDDFQMPYNTKNLSPWYSRVALANSTGNLSVTYGSTFVDLMNGKVQTIVDPRLTKVVTLKTGQTAYNGVFPGSNLGSTVDFTISSWHSSITSPILMMTYAEVKAIEAEARFLANDGTFSSKGSTEEAYAAYMAIARSNMTKLGVAEADITAYLAAASVNVGANQLTLLNILREKYKAMFLIGDIWTDLRKYDYWDFPLPQNINPDLQGRRIQRMKYPSSELTRNTANAEANQKTPATPMWLSSK</sequence>
<evidence type="ECO:0000256" key="1">
    <source>
        <dbReference type="SAM" id="MobiDB-lite"/>
    </source>
</evidence>
<reference evidence="2 3" key="1">
    <citation type="submission" date="2016-10" db="EMBL/GenBank/DDBJ databases">
        <authorList>
            <person name="de Groot N.N."/>
        </authorList>
    </citation>
    <scope>NUCLEOTIDE SEQUENCE [LARGE SCALE GENOMIC DNA]</scope>
    <source>
        <strain evidence="2 3">DSM 19938</strain>
    </source>
</reference>
<proteinExistence type="predicted"/>
<gene>
    <name evidence="2" type="ORF">SAMN04487995_2217</name>
</gene>
<dbReference type="OrthoDB" id="622163at2"/>
<dbReference type="SUPFAM" id="SSF48452">
    <property type="entry name" value="TPR-like"/>
    <property type="match status" value="1"/>
</dbReference>
<dbReference type="Gene3D" id="1.25.40.390">
    <property type="match status" value="1"/>
</dbReference>